<dbReference type="EMBL" id="MT144043">
    <property type="protein sequence ID" value="QJA47436.1"/>
    <property type="molecule type" value="Genomic_DNA"/>
</dbReference>
<dbReference type="SUPFAM" id="SSF52799">
    <property type="entry name" value="(Phosphotyrosine protein) phosphatases II"/>
    <property type="match status" value="1"/>
</dbReference>
<reference evidence="1" key="1">
    <citation type="submission" date="2020-03" db="EMBL/GenBank/DDBJ databases">
        <title>The deep terrestrial virosphere.</title>
        <authorList>
            <person name="Holmfeldt K."/>
            <person name="Nilsson E."/>
            <person name="Simone D."/>
            <person name="Lopez-Fernandez M."/>
            <person name="Wu X."/>
            <person name="de Brujin I."/>
            <person name="Lundin D."/>
            <person name="Andersson A."/>
            <person name="Bertilsson S."/>
            <person name="Dopson M."/>
        </authorList>
    </citation>
    <scope>NUCLEOTIDE SEQUENCE</scope>
    <source>
        <strain evidence="2">MM415A02533</strain>
        <strain evidence="1">TM448A00672</strain>
        <strain evidence="3">TM448B01662</strain>
    </source>
</reference>
<accession>A0A6H1ZHN3</accession>
<sequence length="97" mass="11245">MVDMVGMPSYQFTKQIVQTALDFIDEKIVDHKVLIHCNKGQSRAPIIALLFLSKRRKAISNKSYEEARKGFIKLFVNYQPGKGLENYLIKYWGEDYG</sequence>
<organism evidence="1">
    <name type="scientific">viral metagenome</name>
    <dbReference type="NCBI Taxonomy" id="1070528"/>
    <lineage>
        <taxon>unclassified sequences</taxon>
        <taxon>metagenomes</taxon>
        <taxon>organismal metagenomes</taxon>
    </lineage>
</organism>
<dbReference type="AlphaFoldDB" id="A0A6H1ZHN3"/>
<dbReference type="EMBL" id="MT144805">
    <property type="protein sequence ID" value="QJH99736.1"/>
    <property type="molecule type" value="Genomic_DNA"/>
</dbReference>
<protein>
    <submittedName>
        <fullName evidence="1">Putative dual specificity phosphatase catalytic domain</fullName>
    </submittedName>
</protein>
<dbReference type="Gene3D" id="3.90.190.10">
    <property type="entry name" value="Protein tyrosine phosphatase superfamily"/>
    <property type="match status" value="1"/>
</dbReference>
<proteinExistence type="predicted"/>
<evidence type="ECO:0000313" key="3">
    <source>
        <dbReference type="EMBL" id="QJH99736.1"/>
    </source>
</evidence>
<dbReference type="InterPro" id="IPR029021">
    <property type="entry name" value="Prot-tyrosine_phosphatase-like"/>
</dbReference>
<evidence type="ECO:0000313" key="2">
    <source>
        <dbReference type="EMBL" id="QJA73001.1"/>
    </source>
</evidence>
<name>A0A6H1ZHN3_9ZZZZ</name>
<dbReference type="EMBL" id="MT141994">
    <property type="protein sequence ID" value="QJA73001.1"/>
    <property type="molecule type" value="Genomic_DNA"/>
</dbReference>
<evidence type="ECO:0000313" key="1">
    <source>
        <dbReference type="EMBL" id="QJA47436.1"/>
    </source>
</evidence>
<gene>
    <name evidence="2" type="ORF">MM415A02533_0013</name>
    <name evidence="1" type="ORF">TM448A00672_0002</name>
    <name evidence="3" type="ORF">TM448B01662_0020</name>
</gene>